<protein>
    <submittedName>
        <fullName evidence="2">Uncharacterized protein</fullName>
    </submittedName>
</protein>
<dbReference type="Proteomes" id="UP000078546">
    <property type="component" value="Unassembled WGS sequence"/>
</dbReference>
<evidence type="ECO:0000313" key="3">
    <source>
        <dbReference type="Proteomes" id="UP000078546"/>
    </source>
</evidence>
<evidence type="ECO:0000313" key="4">
    <source>
        <dbReference type="Proteomes" id="UP000078560"/>
    </source>
</evidence>
<dbReference type="AlphaFoldDB" id="A0A1A8X035"/>
<accession>A0A1A8X035</accession>
<evidence type="ECO:0000313" key="1">
    <source>
        <dbReference type="EMBL" id="SBS88851.1"/>
    </source>
</evidence>
<reference evidence="3 4" key="2">
    <citation type="submission" date="2016-05" db="EMBL/GenBank/DDBJ databases">
        <authorList>
            <person name="Naeem Raeece"/>
        </authorList>
    </citation>
    <scope>NUCLEOTIDE SEQUENCE [LARGE SCALE GENOMIC DNA]</scope>
</reference>
<organism evidence="2 3">
    <name type="scientific">Plasmodium ovale curtisi</name>
    <dbReference type="NCBI Taxonomy" id="864141"/>
    <lineage>
        <taxon>Eukaryota</taxon>
        <taxon>Sar</taxon>
        <taxon>Alveolata</taxon>
        <taxon>Apicomplexa</taxon>
        <taxon>Aconoidasida</taxon>
        <taxon>Haemosporida</taxon>
        <taxon>Plasmodiidae</taxon>
        <taxon>Plasmodium</taxon>
        <taxon>Plasmodium (Plasmodium)</taxon>
    </lineage>
</organism>
<dbReference type="Proteomes" id="UP000078560">
    <property type="component" value="Unassembled WGS sequence"/>
</dbReference>
<reference evidence="2" key="1">
    <citation type="submission" date="2016-05" db="EMBL/GenBank/DDBJ databases">
        <authorList>
            <person name="Lavstsen T."/>
            <person name="Jespersen J.S."/>
        </authorList>
    </citation>
    <scope>NUCLEOTIDE SEQUENCE [LARGE SCALE GENOMIC DNA]</scope>
</reference>
<dbReference type="EMBL" id="FLQV01000870">
    <property type="protein sequence ID" value="SBS98604.1"/>
    <property type="molecule type" value="Genomic_DNA"/>
</dbReference>
<gene>
    <name evidence="2" type="ORF">POVCU1_047410</name>
    <name evidence="1" type="ORF">POVCU2_0050860</name>
</gene>
<evidence type="ECO:0000313" key="2">
    <source>
        <dbReference type="EMBL" id="SBS98604.1"/>
    </source>
</evidence>
<dbReference type="EMBL" id="FLQU01000662">
    <property type="protein sequence ID" value="SBS88851.1"/>
    <property type="molecule type" value="Genomic_DNA"/>
</dbReference>
<sequence length="81" mass="9171">MGSNSKFLLWEVKRREKEDGAELKVRAARGDVAKCGEMKIQPNDLTSKLDDINRSANGEALAERYLRRKECTTKGNLFANQ</sequence>
<name>A0A1A8X035_PLAOA</name>
<proteinExistence type="predicted"/>